<feature type="region of interest" description="Disordered" evidence="1">
    <location>
        <begin position="13"/>
        <end position="115"/>
    </location>
</feature>
<protein>
    <submittedName>
        <fullName evidence="2">Uncharacterized protein</fullName>
    </submittedName>
</protein>
<evidence type="ECO:0000313" key="2">
    <source>
        <dbReference type="Ensembl" id="ENSCPIP00010004075.1"/>
    </source>
</evidence>
<dbReference type="PANTHER" id="PTHR47225:SF1">
    <property type="entry name" value="EF-HAND CALCIUM-BINDING DOMAIN-CONTAINING PROTEIN 12"/>
    <property type="match status" value="1"/>
</dbReference>
<feature type="compositionally biased region" description="Basic and acidic residues" evidence="1">
    <location>
        <begin position="78"/>
        <end position="94"/>
    </location>
</feature>
<dbReference type="PANTHER" id="PTHR47225">
    <property type="entry name" value="EF-HAND CALCIUM-BINDING DOMAIN-CONTAINING PROTEIN 12"/>
    <property type="match status" value="1"/>
</dbReference>
<feature type="compositionally biased region" description="Basic and acidic residues" evidence="1">
    <location>
        <begin position="102"/>
        <end position="115"/>
    </location>
</feature>
<feature type="compositionally biased region" description="Low complexity" evidence="1">
    <location>
        <begin position="213"/>
        <end position="222"/>
    </location>
</feature>
<feature type="region of interest" description="Disordered" evidence="1">
    <location>
        <begin position="213"/>
        <end position="259"/>
    </location>
</feature>
<dbReference type="AlphaFoldDB" id="A0A8C3L9R0"/>
<feature type="compositionally biased region" description="Basic and acidic residues" evidence="1">
    <location>
        <begin position="13"/>
        <end position="24"/>
    </location>
</feature>
<dbReference type="Proteomes" id="UP000694543">
    <property type="component" value="Unplaced"/>
</dbReference>
<proteinExistence type="predicted"/>
<dbReference type="Ensembl" id="ENSCPIT00010004797.1">
    <property type="protein sequence ID" value="ENSCPIP00010004075.1"/>
    <property type="gene ID" value="ENSCPIG00010003156.1"/>
</dbReference>
<keyword evidence="3" id="KW-1185">Reference proteome</keyword>
<feature type="compositionally biased region" description="Basic and acidic residues" evidence="1">
    <location>
        <begin position="234"/>
        <end position="245"/>
    </location>
</feature>
<dbReference type="InterPro" id="IPR042847">
    <property type="entry name" value="EFC12"/>
</dbReference>
<reference evidence="2" key="2">
    <citation type="submission" date="2025-09" db="UniProtKB">
        <authorList>
            <consortium name="Ensembl"/>
        </authorList>
    </citation>
    <scope>IDENTIFICATION</scope>
</reference>
<evidence type="ECO:0000313" key="3">
    <source>
        <dbReference type="Proteomes" id="UP000694543"/>
    </source>
</evidence>
<accession>A0A8C3L9R0</accession>
<feature type="compositionally biased region" description="Basic and acidic residues" evidence="1">
    <location>
        <begin position="44"/>
        <end position="53"/>
    </location>
</feature>
<name>A0A8C3L9R0_CHRPC</name>
<organism evidence="2 3">
    <name type="scientific">Chrysolophus pictus</name>
    <name type="common">Golden pheasant</name>
    <name type="synonym">Phasianus pictus</name>
    <dbReference type="NCBI Taxonomy" id="9089"/>
    <lineage>
        <taxon>Eukaryota</taxon>
        <taxon>Metazoa</taxon>
        <taxon>Chordata</taxon>
        <taxon>Craniata</taxon>
        <taxon>Vertebrata</taxon>
        <taxon>Euteleostomi</taxon>
        <taxon>Archelosauria</taxon>
        <taxon>Archosauria</taxon>
        <taxon>Dinosauria</taxon>
        <taxon>Saurischia</taxon>
        <taxon>Theropoda</taxon>
        <taxon>Coelurosauria</taxon>
        <taxon>Aves</taxon>
        <taxon>Neognathae</taxon>
        <taxon>Galloanserae</taxon>
        <taxon>Galliformes</taxon>
        <taxon>Phasianidae</taxon>
        <taxon>Phasianinae</taxon>
        <taxon>Chrysolophus</taxon>
    </lineage>
</organism>
<reference evidence="2" key="1">
    <citation type="submission" date="2025-08" db="UniProtKB">
        <authorList>
            <consortium name="Ensembl"/>
        </authorList>
    </citation>
    <scope>IDENTIFICATION</scope>
</reference>
<evidence type="ECO:0000256" key="1">
    <source>
        <dbReference type="SAM" id="MobiDB-lite"/>
    </source>
</evidence>
<sequence length="298" mass="33414">MEELMECQNEWLEMKKKESRETKGGAKTQPPKATCKSATSPHSAEGRAKEMDPTKPTVKLTPLEVTPVHAEPAQGHQTAHEKKDTPKPSGDRTQKTIKRPGVKKDKGSPIKWKETSQLERSGELTVEEHCFPSTTGSDIGALVDRYRSKAAASYLNSSKLCQERDIHLTESVLQKGLLHPGDKSIREGRYLRKIRQPGGYYDTGLADVSSTLSMSSSSKTKTGNLGKEGKKKRASEEFCHYDSRQRNRKEKTNGGSNNKFWPGHLLDKMRLCIPEEKTNRAHPLFSCVRPTRPVYKII</sequence>